<keyword evidence="13" id="KW-1185">Reference proteome</keyword>
<reference evidence="12" key="3">
    <citation type="submission" date="2025-09" db="UniProtKB">
        <authorList>
            <consortium name="Ensembl"/>
        </authorList>
    </citation>
    <scope>IDENTIFICATION</scope>
</reference>
<feature type="compositionally biased region" description="Low complexity" evidence="10">
    <location>
        <begin position="150"/>
        <end position="160"/>
    </location>
</feature>
<comment type="function">
    <text evidence="8">Interacts with target proteins during their translocation into the lumen of the endoplasmic reticulum. Protects unfolded target proteins against degradation during ER stress. May facilitate glycosylation of target proteins after termination of ER stress. May modulate the use of N-glycosylation sites on target proteins.</text>
</comment>
<keyword evidence="7" id="KW-0834">Unfolded protein response</keyword>
<feature type="compositionally biased region" description="Pro residues" evidence="10">
    <location>
        <begin position="130"/>
        <end position="139"/>
    </location>
</feature>
<dbReference type="Proteomes" id="UP000005226">
    <property type="component" value="Chromosome 1"/>
</dbReference>
<evidence type="ECO:0000256" key="5">
    <source>
        <dbReference type="ARBA" id="ARBA00022989"/>
    </source>
</evidence>
<evidence type="ECO:0000256" key="6">
    <source>
        <dbReference type="ARBA" id="ARBA00023136"/>
    </source>
</evidence>
<comment type="subcellular location">
    <subcellularLocation>
        <location evidence="1">Endoplasmic reticulum membrane</location>
        <topology evidence="1">Single-pass membrane protein</topology>
    </subcellularLocation>
</comment>
<keyword evidence="4" id="KW-0256">Endoplasmic reticulum</keyword>
<keyword evidence="5 11" id="KW-1133">Transmembrane helix</keyword>
<dbReference type="PANTHER" id="PTHR15601:SF20">
    <property type="entry name" value="STRESS-ASSOCIATED ENDOPLASMIC RETICULUM PROTEIN 2"/>
    <property type="match status" value="1"/>
</dbReference>
<dbReference type="InterPro" id="IPR010580">
    <property type="entry name" value="ER_stress-assoc"/>
</dbReference>
<dbReference type="AlphaFoldDB" id="A0A674MFF0"/>
<name>A0A674MFF0_TAKRU</name>
<evidence type="ECO:0000256" key="1">
    <source>
        <dbReference type="ARBA" id="ARBA00004389"/>
    </source>
</evidence>
<evidence type="ECO:0000313" key="13">
    <source>
        <dbReference type="Proteomes" id="UP000005226"/>
    </source>
</evidence>
<evidence type="ECO:0000313" key="12">
    <source>
        <dbReference type="Ensembl" id="ENSTRUP00000059756.1"/>
    </source>
</evidence>
<keyword evidence="6 11" id="KW-0472">Membrane</keyword>
<feature type="transmembrane region" description="Helical" evidence="11">
    <location>
        <begin position="40"/>
        <end position="67"/>
    </location>
</feature>
<evidence type="ECO:0000256" key="8">
    <source>
        <dbReference type="ARBA" id="ARBA00037157"/>
    </source>
</evidence>
<reference evidence="12 13" key="1">
    <citation type="journal article" date="2011" name="Genome Biol. Evol.">
        <title>Integration of the genetic map and genome assembly of fugu facilitates insights into distinct features of genome evolution in teleosts and mammals.</title>
        <authorList>
            <person name="Kai W."/>
            <person name="Kikuchi K."/>
            <person name="Tohari S."/>
            <person name="Chew A.K."/>
            <person name="Tay A."/>
            <person name="Fujiwara A."/>
            <person name="Hosoya S."/>
            <person name="Suetake H."/>
            <person name="Naruse K."/>
            <person name="Brenner S."/>
            <person name="Suzuki Y."/>
            <person name="Venkatesh B."/>
        </authorList>
    </citation>
    <scope>NUCLEOTIDE SEQUENCE [LARGE SCALE GENOMIC DNA]</scope>
</reference>
<comment type="similarity">
    <text evidence="2">Belongs to the RAMP4 family.</text>
</comment>
<evidence type="ECO:0000256" key="11">
    <source>
        <dbReference type="SAM" id="Phobius"/>
    </source>
</evidence>
<dbReference type="InParanoid" id="A0A674MFF0"/>
<feature type="region of interest" description="Disordered" evidence="10">
    <location>
        <begin position="111"/>
        <end position="160"/>
    </location>
</feature>
<sequence length="226" mass="25075">MVAKQRIRMANEKHSKNITQRGNVAKTLRPQEEKYPVGPWLLALFVFVVCGSGANTGHVSCLFLYVVEKQHVGTLERNILMTKLERLRLKVRVLITAEAQVRPTMICSTVSSHLSDHPEHPHGHVIEGQHPPPPPPLIPSRPEHPRPPGGRRSSCGCSRPPTGKLLLPSQRLQSLWYRQLLYGRFAGRDAPLGVWWACPKPSTFFGVSSSILRAREWGGGGVVGAQ</sequence>
<evidence type="ECO:0000256" key="7">
    <source>
        <dbReference type="ARBA" id="ARBA00023230"/>
    </source>
</evidence>
<dbReference type="Ensembl" id="ENSTRUT00000076246.1">
    <property type="protein sequence ID" value="ENSTRUP00000059756.1"/>
    <property type="gene ID" value="ENSTRUG00000032475.1"/>
</dbReference>
<gene>
    <name evidence="12" type="primary">serp2</name>
</gene>
<protein>
    <recommendedName>
        <fullName evidence="14">Stress-associated endoplasmic reticulum protein</fullName>
    </recommendedName>
</protein>
<evidence type="ECO:0000256" key="10">
    <source>
        <dbReference type="SAM" id="MobiDB-lite"/>
    </source>
</evidence>
<dbReference type="PANTHER" id="PTHR15601">
    <property type="entry name" value="STRESS ASSOCIATED ENDOPLASMIC RETICULUM PROTEIN SERP1/RAMP4"/>
    <property type="match status" value="1"/>
</dbReference>
<evidence type="ECO:0000256" key="9">
    <source>
        <dbReference type="ARBA" id="ARBA00038831"/>
    </source>
</evidence>
<evidence type="ECO:0008006" key="14">
    <source>
        <dbReference type="Google" id="ProtNLM"/>
    </source>
</evidence>
<dbReference type="GO" id="GO:0005789">
    <property type="term" value="C:endoplasmic reticulum membrane"/>
    <property type="evidence" value="ECO:0007669"/>
    <property type="project" value="UniProtKB-SubCell"/>
</dbReference>
<organism evidence="12 13">
    <name type="scientific">Takifugu rubripes</name>
    <name type="common">Japanese pufferfish</name>
    <name type="synonym">Fugu rubripes</name>
    <dbReference type="NCBI Taxonomy" id="31033"/>
    <lineage>
        <taxon>Eukaryota</taxon>
        <taxon>Metazoa</taxon>
        <taxon>Chordata</taxon>
        <taxon>Craniata</taxon>
        <taxon>Vertebrata</taxon>
        <taxon>Euteleostomi</taxon>
        <taxon>Actinopterygii</taxon>
        <taxon>Neopterygii</taxon>
        <taxon>Teleostei</taxon>
        <taxon>Neoteleostei</taxon>
        <taxon>Acanthomorphata</taxon>
        <taxon>Eupercaria</taxon>
        <taxon>Tetraodontiformes</taxon>
        <taxon>Tetradontoidea</taxon>
        <taxon>Tetraodontidae</taxon>
        <taxon>Takifugu</taxon>
    </lineage>
</organism>
<accession>A0A674MFF0</accession>
<dbReference type="GeneTree" id="ENSGT00940000162467"/>
<comment type="subunit">
    <text evidence="9">Interacts with SEC61B, SEC61A1 and the SEC61 complex. Interacts with CANX.</text>
</comment>
<feature type="compositionally biased region" description="Basic and acidic residues" evidence="10">
    <location>
        <begin position="114"/>
        <end position="127"/>
    </location>
</feature>
<evidence type="ECO:0000256" key="2">
    <source>
        <dbReference type="ARBA" id="ARBA00005500"/>
    </source>
</evidence>
<reference evidence="12" key="2">
    <citation type="submission" date="2025-08" db="UniProtKB">
        <authorList>
            <consortium name="Ensembl"/>
        </authorList>
    </citation>
    <scope>IDENTIFICATION</scope>
</reference>
<proteinExistence type="inferred from homology"/>
<keyword evidence="3 11" id="KW-0812">Transmembrane</keyword>
<evidence type="ECO:0000256" key="3">
    <source>
        <dbReference type="ARBA" id="ARBA00022692"/>
    </source>
</evidence>
<evidence type="ECO:0000256" key="4">
    <source>
        <dbReference type="ARBA" id="ARBA00022824"/>
    </source>
</evidence>
<dbReference type="Pfam" id="PF06624">
    <property type="entry name" value="RAMP4"/>
    <property type="match status" value="1"/>
</dbReference>
<dbReference type="GO" id="GO:0030968">
    <property type="term" value="P:endoplasmic reticulum unfolded protein response"/>
    <property type="evidence" value="ECO:0007669"/>
    <property type="project" value="TreeGrafter"/>
</dbReference>